<feature type="compositionally biased region" description="Basic and acidic residues" evidence="5">
    <location>
        <begin position="478"/>
        <end position="491"/>
    </location>
</feature>
<dbReference type="GO" id="GO:0007189">
    <property type="term" value="P:adenylate cyclase-activating G protein-coupled receptor signaling pathway"/>
    <property type="evidence" value="ECO:0007669"/>
    <property type="project" value="TreeGrafter"/>
</dbReference>
<feature type="transmembrane region" description="Helical" evidence="6">
    <location>
        <begin position="34"/>
        <end position="55"/>
    </location>
</feature>
<dbReference type="Proteomes" id="UP000076532">
    <property type="component" value="Unassembled WGS sequence"/>
</dbReference>
<dbReference type="GO" id="GO:0004930">
    <property type="term" value="F:G protein-coupled receptor activity"/>
    <property type="evidence" value="ECO:0007669"/>
    <property type="project" value="TreeGrafter"/>
</dbReference>
<feature type="region of interest" description="Disordered" evidence="5">
    <location>
        <begin position="471"/>
        <end position="491"/>
    </location>
</feature>
<feature type="transmembrane region" description="Helical" evidence="6">
    <location>
        <begin position="121"/>
        <end position="142"/>
    </location>
</feature>
<evidence type="ECO:0000256" key="6">
    <source>
        <dbReference type="SAM" id="Phobius"/>
    </source>
</evidence>
<organism evidence="7 8">
    <name type="scientific">Athelia psychrophila</name>
    <dbReference type="NCBI Taxonomy" id="1759441"/>
    <lineage>
        <taxon>Eukaryota</taxon>
        <taxon>Fungi</taxon>
        <taxon>Dikarya</taxon>
        <taxon>Basidiomycota</taxon>
        <taxon>Agaricomycotina</taxon>
        <taxon>Agaricomycetes</taxon>
        <taxon>Agaricomycetidae</taxon>
        <taxon>Atheliales</taxon>
        <taxon>Atheliaceae</taxon>
        <taxon>Athelia</taxon>
    </lineage>
</organism>
<keyword evidence="4 6" id="KW-0472">Membrane</keyword>
<keyword evidence="8" id="KW-1185">Reference proteome</keyword>
<sequence length="516" mass="56336">MSESSIMNGGGPFNGDGGVQVASQPYTPSDARGVSLLIAASVLSLSAVVSLLGAIGLSAFNTRKSKDKNLFVRTHVAALFVSLLCCDALQAVGSIMSAKWINAKVAYIGHFCTAQGVIKQIADVGAAIFAFVIAMHTFWLLFLRWNISNRVLRITLILSWSALVGVVVSGPATFDGTSRGPFYGISGYWCWITDAYDPERLTLDYLFMFLSALFSFILYTLVFLRLRGNIVISGSYIGFRIKHKSSGWRRSDSADTQMMAVAKQMLLYPVAYTLIILPIAAARFSSFGGRQVPFAVTIFCDTVYQLSGVINVILFTTTRRVLPPNSITLPQICHRISLVSNSSKSTDEENEVYPGQPNSDFIEKASKQKAEAFVLDIGSGLDIPLENRPAGHSIKTQRSLEFSPISPSSTHGMAPPSPSYMPPSPSYMPPSPSYMPPSPSYITPPSPAYIPPYSQDNAYAFGSGLHQAAQAESLPPIAERDDFSRANSNEYRRSQLPEFFVPFDYSGENSEEHLAR</sequence>
<feature type="region of interest" description="Disordered" evidence="5">
    <location>
        <begin position="389"/>
        <end position="418"/>
    </location>
</feature>
<feature type="transmembrane region" description="Helical" evidence="6">
    <location>
        <begin position="292"/>
        <end position="315"/>
    </location>
</feature>
<accession>A0A166HBC3</accession>
<dbReference type="PANTHER" id="PTHR23112">
    <property type="entry name" value="G PROTEIN-COUPLED RECEPTOR 157-RELATED"/>
    <property type="match status" value="1"/>
</dbReference>
<feature type="transmembrane region" description="Helical" evidence="6">
    <location>
        <begin position="154"/>
        <end position="174"/>
    </location>
</feature>
<evidence type="ECO:0000256" key="2">
    <source>
        <dbReference type="ARBA" id="ARBA00022692"/>
    </source>
</evidence>
<comment type="subcellular location">
    <subcellularLocation>
        <location evidence="1">Membrane</location>
        <topology evidence="1">Multi-pass membrane protein</topology>
    </subcellularLocation>
</comment>
<dbReference type="EMBL" id="KV417570">
    <property type="protein sequence ID" value="KZP18679.1"/>
    <property type="molecule type" value="Genomic_DNA"/>
</dbReference>
<reference evidence="7 8" key="1">
    <citation type="journal article" date="2016" name="Mol. Biol. Evol.">
        <title>Comparative Genomics of Early-Diverging Mushroom-Forming Fungi Provides Insights into the Origins of Lignocellulose Decay Capabilities.</title>
        <authorList>
            <person name="Nagy L.G."/>
            <person name="Riley R."/>
            <person name="Tritt A."/>
            <person name="Adam C."/>
            <person name="Daum C."/>
            <person name="Floudas D."/>
            <person name="Sun H."/>
            <person name="Yadav J.S."/>
            <person name="Pangilinan J."/>
            <person name="Larsson K.H."/>
            <person name="Matsuura K."/>
            <person name="Barry K."/>
            <person name="Labutti K."/>
            <person name="Kuo R."/>
            <person name="Ohm R.A."/>
            <person name="Bhattacharya S.S."/>
            <person name="Shirouzu T."/>
            <person name="Yoshinaga Y."/>
            <person name="Martin F.M."/>
            <person name="Grigoriev I.V."/>
            <person name="Hibbett D.S."/>
        </authorList>
    </citation>
    <scope>NUCLEOTIDE SEQUENCE [LARGE SCALE GENOMIC DNA]</scope>
    <source>
        <strain evidence="7 8">CBS 109695</strain>
    </source>
</reference>
<dbReference type="PANTHER" id="PTHR23112:SF37">
    <property type="entry name" value="G PROTEIN-COUPLED RECEPTOR GPR1"/>
    <property type="match status" value="1"/>
</dbReference>
<feature type="compositionally biased region" description="Polar residues" evidence="5">
    <location>
        <begin position="394"/>
        <end position="411"/>
    </location>
</feature>
<feature type="transmembrane region" description="Helical" evidence="6">
    <location>
        <begin position="205"/>
        <end position="224"/>
    </location>
</feature>
<evidence type="ECO:0000256" key="4">
    <source>
        <dbReference type="ARBA" id="ARBA00023136"/>
    </source>
</evidence>
<keyword evidence="3 6" id="KW-1133">Transmembrane helix</keyword>
<gene>
    <name evidence="7" type="ORF">FIBSPDRAFT_1045985</name>
</gene>
<proteinExistence type="predicted"/>
<dbReference type="OrthoDB" id="100006at2759"/>
<evidence type="ECO:0000313" key="7">
    <source>
        <dbReference type="EMBL" id="KZP18679.1"/>
    </source>
</evidence>
<evidence type="ECO:0000256" key="5">
    <source>
        <dbReference type="SAM" id="MobiDB-lite"/>
    </source>
</evidence>
<evidence type="ECO:0000256" key="3">
    <source>
        <dbReference type="ARBA" id="ARBA00022989"/>
    </source>
</evidence>
<evidence type="ECO:0000256" key="1">
    <source>
        <dbReference type="ARBA" id="ARBA00004141"/>
    </source>
</evidence>
<feature type="transmembrane region" description="Helical" evidence="6">
    <location>
        <begin position="76"/>
        <end position="101"/>
    </location>
</feature>
<feature type="transmembrane region" description="Helical" evidence="6">
    <location>
        <begin position="266"/>
        <end position="286"/>
    </location>
</feature>
<dbReference type="GO" id="GO:0005886">
    <property type="term" value="C:plasma membrane"/>
    <property type="evidence" value="ECO:0007669"/>
    <property type="project" value="TreeGrafter"/>
</dbReference>
<name>A0A166HBC3_9AGAM</name>
<protein>
    <submittedName>
        <fullName evidence="7">Uncharacterized protein</fullName>
    </submittedName>
</protein>
<evidence type="ECO:0000313" key="8">
    <source>
        <dbReference type="Proteomes" id="UP000076532"/>
    </source>
</evidence>
<dbReference type="AlphaFoldDB" id="A0A166HBC3"/>
<dbReference type="SUPFAM" id="SSF81321">
    <property type="entry name" value="Family A G protein-coupled receptor-like"/>
    <property type="match status" value="1"/>
</dbReference>
<keyword evidence="2 6" id="KW-0812">Transmembrane</keyword>
<dbReference type="STRING" id="436010.A0A166HBC3"/>